<dbReference type="InterPro" id="IPR058093">
    <property type="entry name" value="LA_2272-like"/>
</dbReference>
<evidence type="ECO:0000313" key="3">
    <source>
        <dbReference type="EMBL" id="QQO09489.1"/>
    </source>
</evidence>
<reference evidence="3" key="1">
    <citation type="submission" date="2021-01" db="EMBL/GenBank/DDBJ databases">
        <title>Description of Breznakiella homolactica.</title>
        <authorList>
            <person name="Song Y."/>
            <person name="Brune A."/>
        </authorList>
    </citation>
    <scope>NUCLEOTIDE SEQUENCE</scope>
    <source>
        <strain evidence="3">RmG30</strain>
    </source>
</reference>
<proteinExistence type="predicted"/>
<dbReference type="GO" id="GO:0006508">
    <property type="term" value="P:proteolysis"/>
    <property type="evidence" value="ECO:0007669"/>
    <property type="project" value="InterPro"/>
</dbReference>
<accession>A0A7T7XN99</accession>
<protein>
    <submittedName>
        <fullName evidence="3">Caspase family protein</fullName>
    </submittedName>
</protein>
<feature type="chain" id="PRO_5030902702" evidence="1">
    <location>
        <begin position="22"/>
        <end position="731"/>
    </location>
</feature>
<dbReference type="KEGG" id="bhc:JFL75_00790"/>
<dbReference type="EMBL" id="CP067089">
    <property type="protein sequence ID" value="QQO09489.1"/>
    <property type="molecule type" value="Genomic_DNA"/>
</dbReference>
<dbReference type="AlphaFoldDB" id="A0A7T7XN99"/>
<organism evidence="3 4">
    <name type="scientific">Breznakiella homolactica</name>
    <dbReference type="NCBI Taxonomy" id="2798577"/>
    <lineage>
        <taxon>Bacteria</taxon>
        <taxon>Pseudomonadati</taxon>
        <taxon>Spirochaetota</taxon>
        <taxon>Spirochaetia</taxon>
        <taxon>Spirochaetales</taxon>
        <taxon>Breznakiellaceae</taxon>
        <taxon>Breznakiella</taxon>
    </lineage>
</organism>
<dbReference type="Pfam" id="PF00656">
    <property type="entry name" value="Peptidase_C14"/>
    <property type="match status" value="1"/>
</dbReference>
<dbReference type="InterPro" id="IPR011600">
    <property type="entry name" value="Pept_C14_caspase"/>
</dbReference>
<name>A0A7T7XN99_9SPIR</name>
<evidence type="ECO:0000256" key="1">
    <source>
        <dbReference type="SAM" id="SignalP"/>
    </source>
</evidence>
<keyword evidence="1" id="KW-0732">Signal</keyword>
<gene>
    <name evidence="3" type="ORF">JFL75_00790</name>
</gene>
<keyword evidence="4" id="KW-1185">Reference proteome</keyword>
<evidence type="ECO:0000259" key="2">
    <source>
        <dbReference type="Pfam" id="PF00656"/>
    </source>
</evidence>
<dbReference type="Proteomes" id="UP000595917">
    <property type="component" value="Chromosome"/>
</dbReference>
<dbReference type="NCBIfam" id="NF047436">
    <property type="entry name" value="LA_2272_repeat"/>
    <property type="match status" value="1"/>
</dbReference>
<sequence>MKRVITIAFLAFFVVTTAAFGAVENSTRRFGIFVGANNGGRDRTMLRYAVSDAQSVSKVFGEMGGIQHSDNVLLIEPSIREIDRQIDLVQGKINEAAGAFKRTEVVFYYSGHSDEEGLLLNRQKYSYRELREKINSLSSDMRIVILDSCSSGAFTRVKGGVKTMPFMIDDSISAEGYAFLTSSSATEASQESDAIRGSYFTHSLVSGLRGAADMVGDGRVTLNEVYRFAYTETLAKTETSLHGAQHPSYDMQISGTGDVVLTDIKETTASLVIAADVTGRISIRDSSDYLMAEITKTNNKVMEIGLEPGLYRLVLQKGDAFYRSEVFLSKDQRTPLSMETFSQINATAAVARGNAVQPVNAADDESDSPEPVKTFQFDIIPDKWMGREIDKVTNNFLLGLVAADGYNLRGIGAGFGYVMNYGDVMGVQGALGFTKVSGKLTGVQGSVGFNMAESDVLGVQGTAGLNIVSGNLTGVQGAAGANWASKNVRGIQSAGAFNYTGGDLHGVQAGVINWTRGGLTGVQAGVINGSGEDGAGVQLGVINISRNEKTVPIGVLNFVKGGIFSPSVWVDDMSFMNVGLKTGSKYVYSILSAGVQEIPIGDNHKIALDRDIEDNLMIYRAGLGVELPLGPVFVNLDVMSGSIINLSALRDERYDDCDKVYDKVTSFIAQARLTAGLKFFRHLGIFVGVSYDYIRPLSNLSPVPDSRIGYTFDWSDDRNIHRLGFFGGIQF</sequence>
<feature type="domain" description="Peptidase C14 caspase" evidence="2">
    <location>
        <begin position="32"/>
        <end position="226"/>
    </location>
</feature>
<dbReference type="Gene3D" id="3.40.50.1460">
    <property type="match status" value="1"/>
</dbReference>
<dbReference type="RefSeq" id="WP_215626792.1">
    <property type="nucleotide sequence ID" value="NZ_CP067089.2"/>
</dbReference>
<feature type="signal peptide" evidence="1">
    <location>
        <begin position="1"/>
        <end position="21"/>
    </location>
</feature>
<dbReference type="GO" id="GO:0004197">
    <property type="term" value="F:cysteine-type endopeptidase activity"/>
    <property type="evidence" value="ECO:0007669"/>
    <property type="project" value="InterPro"/>
</dbReference>
<evidence type="ECO:0000313" key="4">
    <source>
        <dbReference type="Proteomes" id="UP000595917"/>
    </source>
</evidence>